<protein>
    <submittedName>
        <fullName evidence="1">Uncharacterized protein</fullName>
    </submittedName>
</protein>
<comment type="caution">
    <text evidence="1">The sequence shown here is derived from an EMBL/GenBank/DDBJ whole genome shotgun (WGS) entry which is preliminary data.</text>
</comment>
<evidence type="ECO:0000313" key="1">
    <source>
        <dbReference type="EMBL" id="CAD2191477.1"/>
    </source>
</evidence>
<name>A0A6V7WXK6_MELEN</name>
<organism evidence="1 2">
    <name type="scientific">Meloidogyne enterolobii</name>
    <name type="common">Root-knot nematode worm</name>
    <name type="synonym">Meloidogyne mayaguensis</name>
    <dbReference type="NCBI Taxonomy" id="390850"/>
    <lineage>
        <taxon>Eukaryota</taxon>
        <taxon>Metazoa</taxon>
        <taxon>Ecdysozoa</taxon>
        <taxon>Nematoda</taxon>
        <taxon>Chromadorea</taxon>
        <taxon>Rhabditida</taxon>
        <taxon>Tylenchina</taxon>
        <taxon>Tylenchomorpha</taxon>
        <taxon>Tylenchoidea</taxon>
        <taxon>Meloidogynidae</taxon>
        <taxon>Meloidogyninae</taxon>
        <taxon>Meloidogyne</taxon>
    </lineage>
</organism>
<dbReference type="Gene3D" id="3.30.230.10">
    <property type="match status" value="1"/>
</dbReference>
<dbReference type="EMBL" id="CAJEWN010000881">
    <property type="protein sequence ID" value="CAD2191477.1"/>
    <property type="molecule type" value="Genomic_DNA"/>
</dbReference>
<evidence type="ECO:0000313" key="2">
    <source>
        <dbReference type="Proteomes" id="UP000580250"/>
    </source>
</evidence>
<dbReference type="InterPro" id="IPR014721">
    <property type="entry name" value="Ribsml_uS5_D2-typ_fold_subgr"/>
</dbReference>
<accession>A0A6V7WXK6</accession>
<gene>
    <name evidence="1" type="ORF">MENT_LOCUS44314</name>
</gene>
<dbReference type="AlphaFoldDB" id="A0A6V7WXK6"/>
<reference evidence="1 2" key="1">
    <citation type="submission" date="2020-08" db="EMBL/GenBank/DDBJ databases">
        <authorList>
            <person name="Koutsovoulos G."/>
            <person name="Danchin GJ E."/>
        </authorList>
    </citation>
    <scope>NUCLEOTIDE SEQUENCE [LARGE SCALE GENOMIC DNA]</scope>
</reference>
<dbReference type="Proteomes" id="UP000580250">
    <property type="component" value="Unassembled WGS sequence"/>
</dbReference>
<proteinExistence type="predicted"/>
<sequence>MGKQLKVGMFIILIVKETEIEREETDDKGNLKLVMEPIVTGEVYTINVGWTKCLTNSLFHPKPDETVLNSRDKAVIYCQAFCRKRGIAFPDMTPNFELDPDEFIEGPSAGLSFVIALLSSILNKRPPTGYLF</sequence>